<dbReference type="PANTHER" id="PTHR47510">
    <property type="entry name" value="REVERSE TRANSCRIPTASE DOMAIN-CONTAINING PROTEIN"/>
    <property type="match status" value="1"/>
</dbReference>
<evidence type="ECO:0000313" key="2">
    <source>
        <dbReference type="Proteomes" id="UP000762676"/>
    </source>
</evidence>
<reference evidence="1 2" key="1">
    <citation type="journal article" date="2021" name="Elife">
        <title>Chloroplast acquisition without the gene transfer in kleptoplastic sea slugs, Plakobranchus ocellatus.</title>
        <authorList>
            <person name="Maeda T."/>
            <person name="Takahashi S."/>
            <person name="Yoshida T."/>
            <person name="Shimamura S."/>
            <person name="Takaki Y."/>
            <person name="Nagai Y."/>
            <person name="Toyoda A."/>
            <person name="Suzuki Y."/>
            <person name="Arimoto A."/>
            <person name="Ishii H."/>
            <person name="Satoh N."/>
            <person name="Nishiyama T."/>
            <person name="Hasebe M."/>
            <person name="Maruyama T."/>
            <person name="Minagawa J."/>
            <person name="Obokata J."/>
            <person name="Shigenobu S."/>
        </authorList>
    </citation>
    <scope>NUCLEOTIDE SEQUENCE [LARGE SCALE GENOMIC DNA]</scope>
</reference>
<dbReference type="AlphaFoldDB" id="A0AAV4G3D3"/>
<proteinExistence type="predicted"/>
<organism evidence="1 2">
    <name type="scientific">Elysia marginata</name>
    <dbReference type="NCBI Taxonomy" id="1093978"/>
    <lineage>
        <taxon>Eukaryota</taxon>
        <taxon>Metazoa</taxon>
        <taxon>Spiralia</taxon>
        <taxon>Lophotrochozoa</taxon>
        <taxon>Mollusca</taxon>
        <taxon>Gastropoda</taxon>
        <taxon>Heterobranchia</taxon>
        <taxon>Euthyneura</taxon>
        <taxon>Panpulmonata</taxon>
        <taxon>Sacoglossa</taxon>
        <taxon>Placobranchoidea</taxon>
        <taxon>Plakobranchidae</taxon>
        <taxon>Elysia</taxon>
    </lineage>
</organism>
<evidence type="ECO:0008006" key="3">
    <source>
        <dbReference type="Google" id="ProtNLM"/>
    </source>
</evidence>
<comment type="caution">
    <text evidence="1">The sequence shown here is derived from an EMBL/GenBank/DDBJ whole genome shotgun (WGS) entry which is preliminary data.</text>
</comment>
<name>A0AAV4G3D3_9GAST</name>
<gene>
    <name evidence="1" type="ORF">ElyMa_004026800</name>
</gene>
<accession>A0AAV4G3D3</accession>
<dbReference type="Proteomes" id="UP000762676">
    <property type="component" value="Unassembled WGS sequence"/>
</dbReference>
<dbReference type="PANTHER" id="PTHR47510:SF3">
    <property type="entry name" value="ENDO_EXONUCLEASE_PHOSPHATASE DOMAIN-CONTAINING PROTEIN"/>
    <property type="match status" value="1"/>
</dbReference>
<sequence length="254" mass="29731">MRHREQPKQKTVLVWTPEIWDELRACFDSTDWNVFVNSTADVSELADTVCAYIKFCIDCVVPCKTIKLYPNNKPWVTKDIKHAINKKKLAFKDKNANMIKEAQKELKYTIRKGKKEDWQKIQKKLAESDIKGVWDGINLMSGLKKSKNTINHNITIDYANELNDFYARFDCHNFRGKREQMKNELNERIVAESERLYIREYQVLCTLKKLNSSKSAGPDYISPNILKCCADSLYKILCTIFNMSLFQCKIPPLW</sequence>
<dbReference type="EMBL" id="BMAT01008180">
    <property type="protein sequence ID" value="GFR79666.1"/>
    <property type="molecule type" value="Genomic_DNA"/>
</dbReference>
<keyword evidence="2" id="KW-1185">Reference proteome</keyword>
<evidence type="ECO:0000313" key="1">
    <source>
        <dbReference type="EMBL" id="GFR79666.1"/>
    </source>
</evidence>
<protein>
    <recommendedName>
        <fullName evidence="3">Reverse transcriptase domain-containing protein</fullName>
    </recommendedName>
</protein>